<reference evidence="2 3" key="1">
    <citation type="submission" date="2016-06" db="EMBL/GenBank/DDBJ databases">
        <title>Evolution of pathogenesis and genome organization in the Tremellales.</title>
        <authorList>
            <person name="Cuomo C."/>
            <person name="Litvintseva A."/>
            <person name="Heitman J."/>
            <person name="Chen Y."/>
            <person name="Sun S."/>
            <person name="Springer D."/>
            <person name="Dromer F."/>
            <person name="Young S."/>
            <person name="Zeng Q."/>
            <person name="Chapman S."/>
            <person name="Gujja S."/>
            <person name="Saif S."/>
            <person name="Birren B."/>
        </authorList>
    </citation>
    <scope>NUCLEOTIDE SEQUENCE [LARGE SCALE GENOMIC DNA]</scope>
    <source>
        <strain evidence="2 3">ATCC 28783</strain>
    </source>
</reference>
<organism evidence="2 3">
    <name type="scientific">Tremella mesenterica</name>
    <name type="common">Jelly fungus</name>
    <dbReference type="NCBI Taxonomy" id="5217"/>
    <lineage>
        <taxon>Eukaryota</taxon>
        <taxon>Fungi</taxon>
        <taxon>Dikarya</taxon>
        <taxon>Basidiomycota</taxon>
        <taxon>Agaricomycotina</taxon>
        <taxon>Tremellomycetes</taxon>
        <taxon>Tremellales</taxon>
        <taxon>Tremellaceae</taxon>
        <taxon>Tremella</taxon>
    </lineage>
</organism>
<feature type="compositionally biased region" description="Basic and acidic residues" evidence="1">
    <location>
        <begin position="80"/>
        <end position="90"/>
    </location>
</feature>
<dbReference type="VEuPathDB" id="FungiDB:TREMEDRAFT_58766"/>
<dbReference type="Proteomes" id="UP000289152">
    <property type="component" value="Unassembled WGS sequence"/>
</dbReference>
<accession>A0A4Q1BIU1</accession>
<feature type="compositionally biased region" description="Polar residues" evidence="1">
    <location>
        <begin position="93"/>
        <end position="112"/>
    </location>
</feature>
<sequence length="268" mass="31139">MSEPTDTFDFTEIYEARGLTSSNAKSRLTTQLPETSSYSPSHLNNHEADDGVDNDKKESNHEDDVDDNSHSGNDNPPSSDDNKHVNHDDDQQCSDIYNDNTTAQYDPSSSRSNQDKSPEVEHEEMEDFRYPDELERALHYSSSPISETFFPKEENNDDEPLVWGVYRRFSNNDHSYRHDSDDVCGSPPLDNLIHRHLDSLRERFGDYFGYRRWPRDTDYMESRQGFMITRRWSGDSCITEKSAEFVYLSSEENNSEGEEEKEMGYESF</sequence>
<name>A0A4Q1BIU1_TREME</name>
<evidence type="ECO:0000256" key="1">
    <source>
        <dbReference type="SAM" id="MobiDB-lite"/>
    </source>
</evidence>
<keyword evidence="3" id="KW-1185">Reference proteome</keyword>
<evidence type="ECO:0000313" key="2">
    <source>
        <dbReference type="EMBL" id="RXK37556.1"/>
    </source>
</evidence>
<feature type="compositionally biased region" description="Polar residues" evidence="1">
    <location>
        <begin position="19"/>
        <end position="43"/>
    </location>
</feature>
<dbReference type="AlphaFoldDB" id="A0A4Q1BIU1"/>
<evidence type="ECO:0000313" key="3">
    <source>
        <dbReference type="Proteomes" id="UP000289152"/>
    </source>
</evidence>
<comment type="caution">
    <text evidence="2">The sequence shown here is derived from an EMBL/GenBank/DDBJ whole genome shotgun (WGS) entry which is preliminary data.</text>
</comment>
<proteinExistence type="predicted"/>
<gene>
    <name evidence="2" type="ORF">M231_05181</name>
</gene>
<protein>
    <submittedName>
        <fullName evidence="2">Uncharacterized protein</fullName>
    </submittedName>
</protein>
<dbReference type="InParanoid" id="A0A4Q1BIU1"/>
<feature type="compositionally biased region" description="Polar residues" evidence="1">
    <location>
        <begin position="70"/>
        <end position="79"/>
    </location>
</feature>
<feature type="compositionally biased region" description="Basic and acidic residues" evidence="1">
    <location>
        <begin position="44"/>
        <end position="62"/>
    </location>
</feature>
<feature type="region of interest" description="Disordered" evidence="1">
    <location>
        <begin position="1"/>
        <end position="126"/>
    </location>
</feature>
<dbReference type="EMBL" id="SDIL01000066">
    <property type="protein sequence ID" value="RXK37556.1"/>
    <property type="molecule type" value="Genomic_DNA"/>
</dbReference>